<organism evidence="9 10">
    <name type="scientific">Galendromus occidentalis</name>
    <name type="common">western predatory mite</name>
    <dbReference type="NCBI Taxonomy" id="34638"/>
    <lineage>
        <taxon>Eukaryota</taxon>
        <taxon>Metazoa</taxon>
        <taxon>Ecdysozoa</taxon>
        <taxon>Arthropoda</taxon>
        <taxon>Chelicerata</taxon>
        <taxon>Arachnida</taxon>
        <taxon>Acari</taxon>
        <taxon>Parasitiformes</taxon>
        <taxon>Mesostigmata</taxon>
        <taxon>Gamasina</taxon>
        <taxon>Phytoseioidea</taxon>
        <taxon>Phytoseiidae</taxon>
        <taxon>Typhlodrominae</taxon>
        <taxon>Galendromus</taxon>
    </lineage>
</organism>
<evidence type="ECO:0000313" key="10">
    <source>
        <dbReference type="RefSeq" id="XP_028966729.1"/>
    </source>
</evidence>
<feature type="compositionally biased region" description="Polar residues" evidence="6">
    <location>
        <begin position="255"/>
        <end position="270"/>
    </location>
</feature>
<feature type="compositionally biased region" description="Low complexity" evidence="6">
    <location>
        <begin position="271"/>
        <end position="283"/>
    </location>
</feature>
<comment type="similarity">
    <text evidence="4">Belongs to the GAS2 family.</text>
</comment>
<dbReference type="SMART" id="SM00243">
    <property type="entry name" value="GAS2"/>
    <property type="match status" value="1"/>
</dbReference>
<dbReference type="InterPro" id="IPR036534">
    <property type="entry name" value="GAR_dom_sf"/>
</dbReference>
<dbReference type="PROSITE" id="PS50021">
    <property type="entry name" value="CH"/>
    <property type="match status" value="1"/>
</dbReference>
<dbReference type="Pfam" id="PF00307">
    <property type="entry name" value="CH"/>
    <property type="match status" value="1"/>
</dbReference>
<evidence type="ECO:0000256" key="6">
    <source>
        <dbReference type="SAM" id="MobiDB-lite"/>
    </source>
</evidence>
<dbReference type="AlphaFoldDB" id="A0AAJ7SDX8"/>
<keyword evidence="2" id="KW-0963">Cytoplasm</keyword>
<feature type="domain" description="GAR" evidence="8">
    <location>
        <begin position="836"/>
        <end position="909"/>
    </location>
</feature>
<dbReference type="Gene3D" id="1.10.418.10">
    <property type="entry name" value="Calponin-like domain"/>
    <property type="match status" value="1"/>
</dbReference>
<feature type="region of interest" description="Disordered" evidence="6">
    <location>
        <begin position="1"/>
        <end position="34"/>
    </location>
</feature>
<dbReference type="InterPro" id="IPR005312">
    <property type="entry name" value="DUF1759"/>
</dbReference>
<feature type="region of interest" description="Disordered" evidence="6">
    <location>
        <begin position="238"/>
        <end position="288"/>
    </location>
</feature>
<dbReference type="Pfam" id="PF03564">
    <property type="entry name" value="DUF1759"/>
    <property type="match status" value="1"/>
</dbReference>
<feature type="region of interest" description="Disordered" evidence="6">
    <location>
        <begin position="173"/>
        <end position="208"/>
    </location>
</feature>
<dbReference type="SUPFAM" id="SSF143575">
    <property type="entry name" value="GAS2 domain-like"/>
    <property type="match status" value="1"/>
</dbReference>
<dbReference type="SUPFAM" id="SSF47576">
    <property type="entry name" value="Calponin-homology domain, CH-domain"/>
    <property type="match status" value="1"/>
</dbReference>
<proteinExistence type="inferred from homology"/>
<dbReference type="InterPro" id="IPR001715">
    <property type="entry name" value="CH_dom"/>
</dbReference>
<name>A0AAJ7SDX8_9ACAR</name>
<dbReference type="GO" id="GO:0008017">
    <property type="term" value="F:microtubule binding"/>
    <property type="evidence" value="ECO:0007669"/>
    <property type="project" value="InterPro"/>
</dbReference>
<sequence length="966" mass="108385">MASRQPPGSSPEGSYSDALGTSKESDDQVPIADGNHDLQLDASYASVLEELTDLNTALQPLKERLLEVGNRRAVVAARAAQEVSVEDEVNTEDLMDSTLMYLHELYDHLRASGEIVESQLVDPAVNIPVSSAVRLQSTSLDHQLSTTPSVQHKWAVLDPQSVSRLFPVAENTSLPPTNEVLAGTSVHPEPDASSLNNEPGNPQISVSPRSALYPKTEFVGATVVGNVCELKVQASTSAVDDSTSAGVSQHDLPGSSHNPQIPTESSSELIRSQSRNESTSSSTGNKMHPSFAKAIKLPKFNGDPKRYKEFSDLFTTFVDSKDDTPLEKFWILRNALTGNALSKIRHLNMTAENYETAKNRLREEFGEPRLAVNSRILGDSEVLNTFYMDDCVFGANSIEEAQHKIKLMFNVFQDGHFPLRKWHCNSCPLGDFIQEISPIGALEIYANKPDAKFLGISWNQQTDNILCVCGKSGEGAGLWYSVMPTVVPADSVSSLTSRSLGDPYLEIAWLSTVTLEQYEKLIERDDSFASCVLAWLKGWFSQNARALRSDEDYLRGIALHNFMEKLDTGVILCHLAELIVAQSIDLGRPILRKCVPVFNFKPWEAAKPKSFYARDNVENFTRWCRRFGVNESVLFESDGLVMHQAPRYVLLVLLELCRLCAQRGIDSPALHENRLREKQLRLAEEQRRQRLEREHEVLLRKREEEEETARNAAEQRRLLVEQEKGAQIRKRAALEEAERIRKAEELRNLEELRRIEELERAEKRRLAMEAEARRQLQEELDRRERERLERGISTPVCFAESVSMPGVDETHLSDSTNKSKNRKSRLPVPTKNGRTEPPLKPTSVLDEKVNTIVNKVLQGAKLHRLAEGKYLINGRTFLVRLLNDRQVMVRVGGGWKSLEEMLRPRVLRVRGEQTTTKSASKVTGISKENVECVRKALGGSLTSVASSVSNSSRRSRIPVGDRPRWN</sequence>
<reference evidence="10" key="1">
    <citation type="submission" date="2025-08" db="UniProtKB">
        <authorList>
            <consortium name="RefSeq"/>
        </authorList>
    </citation>
    <scope>IDENTIFICATION</scope>
</reference>
<feature type="region of interest" description="Disordered" evidence="6">
    <location>
        <begin position="803"/>
        <end position="842"/>
    </location>
</feature>
<dbReference type="PANTHER" id="PTHR46756:SF13">
    <property type="entry name" value="GROWTH ARREST-SPECIFIC PROTEIN 2"/>
    <property type="match status" value="1"/>
</dbReference>
<gene>
    <name evidence="10" type="primary">LOC114828100</name>
</gene>
<evidence type="ECO:0000259" key="8">
    <source>
        <dbReference type="PROSITE" id="PS51460"/>
    </source>
</evidence>
<dbReference type="GO" id="GO:0051764">
    <property type="term" value="P:actin crosslink formation"/>
    <property type="evidence" value="ECO:0007669"/>
    <property type="project" value="TreeGrafter"/>
</dbReference>
<dbReference type="InterPro" id="IPR003108">
    <property type="entry name" value="GAR_dom"/>
</dbReference>
<comment type="subcellular location">
    <subcellularLocation>
        <location evidence="1">Cytoplasm</location>
        <location evidence="1">Cytoskeleton</location>
    </subcellularLocation>
</comment>
<dbReference type="Proteomes" id="UP000694867">
    <property type="component" value="Unplaced"/>
</dbReference>
<feature type="domain" description="Calponin-homology (CH)" evidence="7">
    <location>
        <begin position="540"/>
        <end position="661"/>
    </location>
</feature>
<evidence type="ECO:0000256" key="4">
    <source>
        <dbReference type="ARBA" id="ARBA00038441"/>
    </source>
</evidence>
<evidence type="ECO:0000256" key="3">
    <source>
        <dbReference type="ARBA" id="ARBA00023212"/>
    </source>
</evidence>
<dbReference type="RefSeq" id="XP_028966729.1">
    <property type="nucleotide sequence ID" value="XM_029110896.1"/>
</dbReference>
<dbReference type="GO" id="GO:0005884">
    <property type="term" value="C:actin filament"/>
    <property type="evidence" value="ECO:0007669"/>
    <property type="project" value="TreeGrafter"/>
</dbReference>
<keyword evidence="5" id="KW-0175">Coiled coil</keyword>
<keyword evidence="3" id="KW-0206">Cytoskeleton</keyword>
<feature type="compositionally biased region" description="Polar residues" evidence="6">
    <location>
        <begin position="193"/>
        <end position="208"/>
    </location>
</feature>
<evidence type="ECO:0000259" key="7">
    <source>
        <dbReference type="PROSITE" id="PS50021"/>
    </source>
</evidence>
<evidence type="ECO:0000256" key="5">
    <source>
        <dbReference type="SAM" id="Coils"/>
    </source>
</evidence>
<protein>
    <submittedName>
        <fullName evidence="10">Uncharacterized protein LOC114828100</fullName>
    </submittedName>
</protein>
<dbReference type="GeneID" id="114828100"/>
<dbReference type="InterPro" id="IPR036872">
    <property type="entry name" value="CH_dom_sf"/>
</dbReference>
<evidence type="ECO:0000256" key="2">
    <source>
        <dbReference type="ARBA" id="ARBA00022490"/>
    </source>
</evidence>
<dbReference type="Pfam" id="PF02187">
    <property type="entry name" value="GAS2"/>
    <property type="match status" value="1"/>
</dbReference>
<evidence type="ECO:0000313" key="9">
    <source>
        <dbReference type="Proteomes" id="UP000694867"/>
    </source>
</evidence>
<dbReference type="GO" id="GO:0008093">
    <property type="term" value="F:cytoskeletal anchor activity"/>
    <property type="evidence" value="ECO:0007669"/>
    <property type="project" value="TreeGrafter"/>
</dbReference>
<dbReference type="PROSITE" id="PS51460">
    <property type="entry name" value="GAR"/>
    <property type="match status" value="1"/>
</dbReference>
<dbReference type="GO" id="GO:0051015">
    <property type="term" value="F:actin filament binding"/>
    <property type="evidence" value="ECO:0007669"/>
    <property type="project" value="TreeGrafter"/>
</dbReference>
<keyword evidence="9" id="KW-1185">Reference proteome</keyword>
<dbReference type="KEGG" id="goe:114828100"/>
<accession>A0AAJ7SDX8</accession>
<dbReference type="Gene3D" id="3.30.920.20">
    <property type="entry name" value="Gas2-like domain"/>
    <property type="match status" value="1"/>
</dbReference>
<dbReference type="PANTHER" id="PTHR46756">
    <property type="entry name" value="TRANSGELIN"/>
    <property type="match status" value="1"/>
</dbReference>
<feature type="coiled-coil region" evidence="5">
    <location>
        <begin position="681"/>
        <end position="789"/>
    </location>
</feature>
<evidence type="ECO:0000256" key="1">
    <source>
        <dbReference type="ARBA" id="ARBA00004245"/>
    </source>
</evidence>